<feature type="domain" description="DUF4015" evidence="3">
    <location>
        <begin position="86"/>
        <end position="413"/>
    </location>
</feature>
<proteinExistence type="predicted"/>
<accession>A0A2K9EDR8</accession>
<name>A0A2K9EDR8_9FIRM</name>
<feature type="compositionally biased region" description="Basic and acidic residues" evidence="1">
    <location>
        <begin position="50"/>
        <end position="64"/>
    </location>
</feature>
<dbReference type="OrthoDB" id="9774125at2"/>
<organism evidence="4 6">
    <name type="scientific">Acetivibrio saccincola</name>
    <dbReference type="NCBI Taxonomy" id="1677857"/>
    <lineage>
        <taxon>Bacteria</taxon>
        <taxon>Bacillati</taxon>
        <taxon>Bacillota</taxon>
        <taxon>Clostridia</taxon>
        <taxon>Eubacteriales</taxon>
        <taxon>Oscillospiraceae</taxon>
        <taxon>Acetivibrio</taxon>
    </lineage>
</organism>
<keyword evidence="6" id="KW-1185">Reference proteome</keyword>
<keyword evidence="2" id="KW-0812">Transmembrane</keyword>
<dbReference type="Pfam" id="PF13200">
    <property type="entry name" value="DUF4015"/>
    <property type="match status" value="1"/>
</dbReference>
<reference evidence="5 7" key="2">
    <citation type="journal article" date="2018" name="Syst. Appl. Microbiol.">
        <title>Characterization and high-quality draft genome sequence of Herbivorax saccincola A7, an anaerobic, alkaliphilic, thermophilic, cellulolytic, and xylanolytic bacterium.</title>
        <authorList>
            <person name="Aikawa S."/>
            <person name="Baramee S."/>
            <person name="Sermsathanaswadi J."/>
            <person name="Thianheng P."/>
            <person name="Tachaapaikoon C."/>
            <person name="Shikata A."/>
            <person name="Waeonukul R."/>
            <person name="Pason P."/>
            <person name="Ratanakhanokchai K."/>
            <person name="Kosugi A."/>
        </authorList>
    </citation>
    <scope>NUCLEOTIDE SEQUENCE [LARGE SCALE GENOMIC DNA]</scope>
    <source>
        <strain evidence="5 7">A7</strain>
    </source>
</reference>
<protein>
    <submittedName>
        <fullName evidence="5">GTP-binding protein</fullName>
    </submittedName>
</protein>
<dbReference type="SUPFAM" id="SSF51445">
    <property type="entry name" value="(Trans)glycosidases"/>
    <property type="match status" value="1"/>
</dbReference>
<dbReference type="InterPro" id="IPR017853">
    <property type="entry name" value="GH"/>
</dbReference>
<sequence>MQNRRILRILFASFIITSGIIIINISSGIPGADKENDYISPSPDIEKLDISLKDSEDNNVKNEDETKEDGESENDNLKKERVKVKAVYITGASAGNDAFLDKIINFTKNTELNAVVLDVKEDGKVNYKSDLKSVRDINAYTELYDVDKVIKKLKDNGVYVIGRVVCFRDDHLAMKRADLAVKKTDGSIWKENNAIAWTNPYNQEVWDYNIEIAKEAVDKGFDEIQFDYVRFPAVSSKQVYYGENLPEKADAICGFLKKAAEELNKKGVLVSADIFAIVCETPGDTEGIGQVLERVGMDIDYISPMIYPSHYANSSRGMMGNGVGQSINGVVFTAPDLKPYEVVYNVLEKTKDRISKVENYKADVRPYIQGFTASYLPKGYYQVYGPEQIKQQIKAVYDAGFEEWIVWDAGNNYVEEAFTR</sequence>
<feature type="transmembrane region" description="Helical" evidence="2">
    <location>
        <begin position="7"/>
        <end position="26"/>
    </location>
</feature>
<gene>
    <name evidence="5" type="ORF">B9R14_16185</name>
    <name evidence="4" type="ORF">HVS_11985</name>
</gene>
<dbReference type="KEGG" id="hsc:HVS_11985"/>
<dbReference type="Proteomes" id="UP000239720">
    <property type="component" value="Unassembled WGS sequence"/>
</dbReference>
<evidence type="ECO:0000259" key="3">
    <source>
        <dbReference type="Pfam" id="PF13200"/>
    </source>
</evidence>
<keyword evidence="2" id="KW-0472">Membrane</keyword>
<dbReference type="EMBL" id="NEMB01000003">
    <property type="protein sequence ID" value="PQQ68153.1"/>
    <property type="molecule type" value="Genomic_DNA"/>
</dbReference>
<dbReference type="Gene3D" id="3.20.20.80">
    <property type="entry name" value="Glycosidases"/>
    <property type="match status" value="1"/>
</dbReference>
<dbReference type="EMBL" id="CP025197">
    <property type="protein sequence ID" value="AUG58284.1"/>
    <property type="molecule type" value="Genomic_DNA"/>
</dbReference>
<evidence type="ECO:0000256" key="2">
    <source>
        <dbReference type="SAM" id="Phobius"/>
    </source>
</evidence>
<keyword evidence="2" id="KW-1133">Transmembrane helix</keyword>
<feature type="region of interest" description="Disordered" evidence="1">
    <location>
        <begin position="50"/>
        <end position="76"/>
    </location>
</feature>
<dbReference type="AlphaFoldDB" id="A0A2K9EDR8"/>
<dbReference type="Proteomes" id="UP000233534">
    <property type="component" value="Chromosome"/>
</dbReference>
<dbReference type="RefSeq" id="WP_101302623.1">
    <property type="nucleotide sequence ID" value="NZ_CP025197.1"/>
</dbReference>
<evidence type="ECO:0000256" key="1">
    <source>
        <dbReference type="SAM" id="MobiDB-lite"/>
    </source>
</evidence>
<dbReference type="InterPro" id="IPR025275">
    <property type="entry name" value="DUF4015"/>
</dbReference>
<evidence type="ECO:0000313" key="6">
    <source>
        <dbReference type="Proteomes" id="UP000233534"/>
    </source>
</evidence>
<evidence type="ECO:0000313" key="4">
    <source>
        <dbReference type="EMBL" id="AUG58284.1"/>
    </source>
</evidence>
<evidence type="ECO:0000313" key="7">
    <source>
        <dbReference type="Proteomes" id="UP000239720"/>
    </source>
</evidence>
<feature type="compositionally biased region" description="Acidic residues" evidence="1">
    <location>
        <begin position="65"/>
        <end position="74"/>
    </location>
</feature>
<reference evidence="4 6" key="1">
    <citation type="submission" date="2017-12" db="EMBL/GenBank/DDBJ databases">
        <title>Complete genome sequence of Herbivorax saccincola GGR1, a novel Cellulosome-producing hydrolytic bacterium in a thermophilic biogas plant, established by Illumina and Nanopore MinION sequencing.</title>
        <authorList>
            <person name="Pechtl A."/>
            <person name="Ruckert C."/>
            <person name="Koeck D.E."/>
            <person name="Maus I."/>
            <person name="Winkler A."/>
            <person name="Kalinowski J."/>
            <person name="Puhler A."/>
            <person name="Schwarz W.W."/>
            <person name="Zverlov V.V."/>
            <person name="Schluter A."/>
            <person name="Liebl W."/>
        </authorList>
    </citation>
    <scope>NUCLEOTIDE SEQUENCE [LARGE SCALE GENOMIC DNA]</scope>
    <source>
        <strain evidence="4">GGR1</strain>
        <strain evidence="6">SR1</strain>
    </source>
</reference>
<evidence type="ECO:0000313" key="5">
    <source>
        <dbReference type="EMBL" id="PQQ68153.1"/>
    </source>
</evidence>